<keyword evidence="2" id="KW-1185">Reference proteome</keyword>
<dbReference type="Proteomes" id="UP001221142">
    <property type="component" value="Unassembled WGS sequence"/>
</dbReference>
<evidence type="ECO:0000313" key="2">
    <source>
        <dbReference type="Proteomes" id="UP001221142"/>
    </source>
</evidence>
<evidence type="ECO:0008006" key="3">
    <source>
        <dbReference type="Google" id="ProtNLM"/>
    </source>
</evidence>
<proteinExistence type="predicted"/>
<sequence>MLKMSELVAHIISSLETVDDVSSCALVARRWTHPAQSQLFSEVCVSGPSVQLRPPSRLLELFGQSPHLARLVSALLIHSLDEIDPIELERLSNIAYPRLMRLEFQGSTLILSSQTLPFFRRMLSRPTLTSVTMRFQFFEAQEPCLDMWKDCSRNIRHLALVTFIPKFHHPASSKSKRIVLDSVSCLGGLSAWLGDPRCPFDASQLRAIQCKSLGPLPPNLLEAAQNTVEIVSIYAPASAFDSKIDLSPFTQITQLDLAFGTSLQCAIEVIKTISHSARNRIVAIRFFLFALRPEPSIREDLGRWMPEIFELLPKLKILVIGGDAWMPTRMRNLVEQSSPFPPAVEVRWDSSGQCETKRMWYASIRGL</sequence>
<dbReference type="EMBL" id="JARKIF010000006">
    <property type="protein sequence ID" value="KAJ7636775.1"/>
    <property type="molecule type" value="Genomic_DNA"/>
</dbReference>
<evidence type="ECO:0000313" key="1">
    <source>
        <dbReference type="EMBL" id="KAJ7636775.1"/>
    </source>
</evidence>
<comment type="caution">
    <text evidence="1">The sequence shown here is derived from an EMBL/GenBank/DDBJ whole genome shotgun (WGS) entry which is preliminary data.</text>
</comment>
<reference evidence="1" key="1">
    <citation type="submission" date="2023-03" db="EMBL/GenBank/DDBJ databases">
        <title>Massive genome expansion in bonnet fungi (Mycena s.s.) driven by repeated elements and novel gene families across ecological guilds.</title>
        <authorList>
            <consortium name="Lawrence Berkeley National Laboratory"/>
            <person name="Harder C.B."/>
            <person name="Miyauchi S."/>
            <person name="Viragh M."/>
            <person name="Kuo A."/>
            <person name="Thoen E."/>
            <person name="Andreopoulos B."/>
            <person name="Lu D."/>
            <person name="Skrede I."/>
            <person name="Drula E."/>
            <person name="Henrissat B."/>
            <person name="Morin E."/>
            <person name="Kohler A."/>
            <person name="Barry K."/>
            <person name="LaButti K."/>
            <person name="Morin E."/>
            <person name="Salamov A."/>
            <person name="Lipzen A."/>
            <person name="Mereny Z."/>
            <person name="Hegedus B."/>
            <person name="Baldrian P."/>
            <person name="Stursova M."/>
            <person name="Weitz H."/>
            <person name="Taylor A."/>
            <person name="Grigoriev I.V."/>
            <person name="Nagy L.G."/>
            <person name="Martin F."/>
            <person name="Kauserud H."/>
        </authorList>
    </citation>
    <scope>NUCLEOTIDE SEQUENCE</scope>
    <source>
        <strain evidence="1">9284</strain>
    </source>
</reference>
<dbReference type="AlphaFoldDB" id="A0AAD7C1T3"/>
<gene>
    <name evidence="1" type="ORF">FB45DRAFT_907312</name>
</gene>
<protein>
    <recommendedName>
        <fullName evidence="3">F-box domain-containing protein</fullName>
    </recommendedName>
</protein>
<organism evidence="1 2">
    <name type="scientific">Roridomyces roridus</name>
    <dbReference type="NCBI Taxonomy" id="1738132"/>
    <lineage>
        <taxon>Eukaryota</taxon>
        <taxon>Fungi</taxon>
        <taxon>Dikarya</taxon>
        <taxon>Basidiomycota</taxon>
        <taxon>Agaricomycotina</taxon>
        <taxon>Agaricomycetes</taxon>
        <taxon>Agaricomycetidae</taxon>
        <taxon>Agaricales</taxon>
        <taxon>Marasmiineae</taxon>
        <taxon>Mycenaceae</taxon>
        <taxon>Roridomyces</taxon>
    </lineage>
</organism>
<name>A0AAD7C1T3_9AGAR</name>
<accession>A0AAD7C1T3</accession>